<proteinExistence type="predicted"/>
<dbReference type="Proteomes" id="UP001295420">
    <property type="component" value="Unassembled WGS sequence"/>
</dbReference>
<accession>A0AAU9QDD5</accession>
<sequence>MNSLIVEYSINSLNADLSLMTREYIPRLIKSGGLGLFAACRHQTQLSEWLGLRTKFTF</sequence>
<evidence type="ECO:0000313" key="1">
    <source>
        <dbReference type="EMBL" id="CAH1539500.1"/>
    </source>
</evidence>
<protein>
    <submittedName>
        <fullName evidence="1">Uncharacterized protein</fullName>
    </submittedName>
</protein>
<comment type="caution">
    <text evidence="1">The sequence shown here is derived from an EMBL/GenBank/DDBJ whole genome shotgun (WGS) entry which is preliminary data.</text>
</comment>
<gene>
    <name evidence="1" type="ORF">THF1D04_60019</name>
</gene>
<reference evidence="1" key="1">
    <citation type="submission" date="2022-01" db="EMBL/GenBank/DDBJ databases">
        <authorList>
            <person name="Lagorce A."/>
        </authorList>
    </citation>
    <scope>NUCLEOTIDE SEQUENCE</scope>
    <source>
        <strain evidence="1">Th15_F1_D04</strain>
    </source>
</reference>
<name>A0AAU9QDD5_9VIBR</name>
<evidence type="ECO:0000313" key="2">
    <source>
        <dbReference type="Proteomes" id="UP001295420"/>
    </source>
</evidence>
<organism evidence="1 2">
    <name type="scientific">Vibrio owensii</name>
    <dbReference type="NCBI Taxonomy" id="696485"/>
    <lineage>
        <taxon>Bacteria</taxon>
        <taxon>Pseudomonadati</taxon>
        <taxon>Pseudomonadota</taxon>
        <taxon>Gammaproteobacteria</taxon>
        <taxon>Vibrionales</taxon>
        <taxon>Vibrionaceae</taxon>
        <taxon>Vibrio</taxon>
    </lineage>
</organism>
<dbReference type="EMBL" id="CAKMTQ010000056">
    <property type="protein sequence ID" value="CAH1539500.1"/>
    <property type="molecule type" value="Genomic_DNA"/>
</dbReference>
<dbReference type="AlphaFoldDB" id="A0AAU9QDD5"/>